<organism evidence="1 2">
    <name type="scientific">Nocardia alba</name>
    <dbReference type="NCBI Taxonomy" id="225051"/>
    <lineage>
        <taxon>Bacteria</taxon>
        <taxon>Bacillati</taxon>
        <taxon>Actinomycetota</taxon>
        <taxon>Actinomycetes</taxon>
        <taxon>Mycobacteriales</taxon>
        <taxon>Nocardiaceae</taxon>
        <taxon>Nocardia</taxon>
    </lineage>
</organism>
<reference evidence="1 2" key="1">
    <citation type="submission" date="2019-03" db="EMBL/GenBank/DDBJ databases">
        <title>Genomic Encyclopedia of Type Strains, Phase IV (KMG-IV): sequencing the most valuable type-strain genomes for metagenomic binning, comparative biology and taxonomic classification.</title>
        <authorList>
            <person name="Goeker M."/>
        </authorList>
    </citation>
    <scope>NUCLEOTIDE SEQUENCE [LARGE SCALE GENOMIC DNA]</scope>
    <source>
        <strain evidence="1 2">DSM 44684</strain>
    </source>
</reference>
<dbReference type="OrthoDB" id="4555813at2"/>
<dbReference type="Proteomes" id="UP000294856">
    <property type="component" value="Unassembled WGS sequence"/>
</dbReference>
<accession>A0A4R1FFU3</accession>
<proteinExistence type="predicted"/>
<name>A0A4R1FFU3_9NOCA</name>
<dbReference type="EMBL" id="SMFR01000005">
    <property type="protein sequence ID" value="TCJ93656.1"/>
    <property type="molecule type" value="Genomic_DNA"/>
</dbReference>
<dbReference type="AlphaFoldDB" id="A0A4R1FFU3"/>
<protein>
    <submittedName>
        <fullName evidence="1">Uncharacterized protein</fullName>
    </submittedName>
</protein>
<evidence type="ECO:0000313" key="1">
    <source>
        <dbReference type="EMBL" id="TCJ93656.1"/>
    </source>
</evidence>
<keyword evidence="2" id="KW-1185">Reference proteome</keyword>
<sequence>MLTVYANQTVVRGDDLAEVIRAAEILGIGLKVENVMVPDEDGGYGAAWIVTREDEVPLYDEWEGRYDDLDDADDEDVDVSLVIAGD</sequence>
<dbReference type="RefSeq" id="WP_067456163.1">
    <property type="nucleotide sequence ID" value="NZ_SMFR01000005.1"/>
</dbReference>
<gene>
    <name evidence="1" type="ORF">DFR71_5506</name>
</gene>
<evidence type="ECO:0000313" key="2">
    <source>
        <dbReference type="Proteomes" id="UP000294856"/>
    </source>
</evidence>
<comment type="caution">
    <text evidence="1">The sequence shown here is derived from an EMBL/GenBank/DDBJ whole genome shotgun (WGS) entry which is preliminary data.</text>
</comment>